<proteinExistence type="predicted"/>
<dbReference type="RefSeq" id="XP_025478193.1">
    <property type="nucleotide sequence ID" value="XM_025621602.1"/>
</dbReference>
<dbReference type="AlphaFoldDB" id="A0A318YE48"/>
<name>A0A318YE48_ASPNB</name>
<dbReference type="EMBL" id="KZ821466">
    <property type="protein sequence ID" value="PYH32715.1"/>
    <property type="molecule type" value="Genomic_DNA"/>
</dbReference>
<gene>
    <name evidence="1" type="ORF">BO87DRAFT_361782</name>
</gene>
<organism evidence="1 2">
    <name type="scientific">Aspergillus neoniger (strain CBS 115656)</name>
    <dbReference type="NCBI Taxonomy" id="1448310"/>
    <lineage>
        <taxon>Eukaryota</taxon>
        <taxon>Fungi</taxon>
        <taxon>Dikarya</taxon>
        <taxon>Ascomycota</taxon>
        <taxon>Pezizomycotina</taxon>
        <taxon>Eurotiomycetes</taxon>
        <taxon>Eurotiomycetidae</taxon>
        <taxon>Eurotiales</taxon>
        <taxon>Aspergillaceae</taxon>
        <taxon>Aspergillus</taxon>
        <taxon>Aspergillus subgen. Circumdati</taxon>
    </lineage>
</organism>
<keyword evidence="2" id="KW-1185">Reference proteome</keyword>
<evidence type="ECO:0000313" key="2">
    <source>
        <dbReference type="Proteomes" id="UP000247647"/>
    </source>
</evidence>
<evidence type="ECO:0000313" key="1">
    <source>
        <dbReference type="EMBL" id="PYH32715.1"/>
    </source>
</evidence>
<protein>
    <submittedName>
        <fullName evidence="1">Uncharacterized protein</fullName>
    </submittedName>
</protein>
<feature type="non-terminal residue" evidence="1">
    <location>
        <position position="67"/>
    </location>
</feature>
<dbReference type="GeneID" id="37124058"/>
<dbReference type="Proteomes" id="UP000247647">
    <property type="component" value="Unassembled WGS sequence"/>
</dbReference>
<sequence length="67" mass="7181">MDPGVGLGEVTKLSSEGGSVMHAYIEIIGRGATALGSVARYPDTPDLLLLSAWLYIAQLFDYVRIVL</sequence>
<accession>A0A318YE48</accession>
<reference evidence="1" key="1">
    <citation type="submission" date="2016-12" db="EMBL/GenBank/DDBJ databases">
        <title>The genomes of Aspergillus section Nigri reveals drivers in fungal speciation.</title>
        <authorList>
            <consortium name="DOE Joint Genome Institute"/>
            <person name="Vesth T.C."/>
            <person name="Nybo J."/>
            <person name="Theobald S."/>
            <person name="Brandl J."/>
            <person name="Frisvad J.C."/>
            <person name="Nielsen K.F."/>
            <person name="Lyhne E.K."/>
            <person name="Kogle M.E."/>
            <person name="Kuo A."/>
            <person name="Riley R."/>
            <person name="Clum A."/>
            <person name="Nolan M."/>
            <person name="Lipzen A."/>
            <person name="Salamov A."/>
            <person name="Henrissat B."/>
            <person name="Wiebenga A."/>
            <person name="De Vries R.P."/>
            <person name="Grigoriev I.V."/>
            <person name="Mortensen U.H."/>
            <person name="Andersen M.R."/>
            <person name="Baker S.E."/>
        </authorList>
    </citation>
    <scope>NUCLEOTIDE SEQUENCE [LARGE SCALE GENOMIC DNA]</scope>
    <source>
        <strain evidence="1">CBS 115656</strain>
    </source>
</reference>